<dbReference type="GO" id="GO:0042330">
    <property type="term" value="P:taxis"/>
    <property type="evidence" value="ECO:0007669"/>
    <property type="project" value="UniProtKB-ARBA"/>
</dbReference>
<evidence type="ECO:0000256" key="14">
    <source>
        <dbReference type="ARBA" id="ARBA00023170"/>
    </source>
</evidence>
<dbReference type="InterPro" id="IPR001245">
    <property type="entry name" value="Ser-Thr/Tyr_kinase_cat_dom"/>
</dbReference>
<dbReference type="InterPro" id="IPR029787">
    <property type="entry name" value="Nucleotide_cyclase"/>
</dbReference>
<dbReference type="Pfam" id="PF01094">
    <property type="entry name" value="ANF_receptor"/>
    <property type="match status" value="1"/>
</dbReference>
<evidence type="ECO:0000256" key="21">
    <source>
        <dbReference type="SAM" id="Phobius"/>
    </source>
</evidence>
<dbReference type="GO" id="GO:0001653">
    <property type="term" value="F:peptide receptor activity"/>
    <property type="evidence" value="ECO:0007669"/>
    <property type="project" value="TreeGrafter"/>
</dbReference>
<feature type="coiled-coil region" evidence="20">
    <location>
        <begin position="794"/>
        <end position="821"/>
    </location>
</feature>
<keyword evidence="10" id="KW-0460">Magnesium</keyword>
<dbReference type="AlphaFoldDB" id="A0A8S1FCJ2"/>
<dbReference type="InterPro" id="IPR050401">
    <property type="entry name" value="Cyclic_nucleotide_synthase"/>
</dbReference>
<dbReference type="InterPro" id="IPR018297">
    <property type="entry name" value="A/G_cyclase_CS"/>
</dbReference>
<dbReference type="GO" id="GO:0007168">
    <property type="term" value="P:receptor guanylyl cyclase signaling pathway"/>
    <property type="evidence" value="ECO:0007669"/>
    <property type="project" value="TreeGrafter"/>
</dbReference>
<gene>
    <name evidence="24" type="ORF">CBOVIS_LOCUS11065</name>
</gene>
<comment type="caution">
    <text evidence="24">The sequence shown here is derived from an EMBL/GenBank/DDBJ whole genome shotgun (WGS) entry which is preliminary data.</text>
</comment>
<comment type="similarity">
    <text evidence="18">Belongs to the adenylyl cyclase class-4/guanylyl cyclase family.</text>
</comment>
<evidence type="ECO:0000313" key="25">
    <source>
        <dbReference type="Proteomes" id="UP000494206"/>
    </source>
</evidence>
<evidence type="ECO:0000256" key="2">
    <source>
        <dbReference type="ARBA" id="ARBA00004251"/>
    </source>
</evidence>
<keyword evidence="25" id="KW-1185">Reference proteome</keyword>
<evidence type="ECO:0000313" key="24">
    <source>
        <dbReference type="EMBL" id="CAB3409410.1"/>
    </source>
</evidence>
<evidence type="ECO:0000256" key="11">
    <source>
        <dbReference type="ARBA" id="ARBA00022989"/>
    </source>
</evidence>
<dbReference type="GO" id="GO:0009266">
    <property type="term" value="P:response to temperature stimulus"/>
    <property type="evidence" value="ECO:0007669"/>
    <property type="project" value="UniProtKB-ARBA"/>
</dbReference>
<sequence length="1046" mass="117670">MVEFGQVKVGHIGAVNSMKNSEKILELSRKQLAAEGVLDDDFEIELVQQMGCGEAFEDVAVAADMYHVQGIRAFIGPYCNAELDAVAKMATFWNIPIVGYMASTNVFADKNIYKTLARVSLRTTNSLAEASAALIKHYGWGKVAIVTNTGIAAFERVASFEEVFHKRGITVLKKIMLDEYTTAKAIMNSGLLQELASSARIVVCAFSATRDMTKEFMQAVTMAGMNNAEYAFVLPWLQTETKDAAPWLGENGEMQQNIKDYFANSLIIDDVVGFENTLVTPFRERVEAGGYTADDLELSNLYGYVHLYDALRLYALAVRSAMNETDDENVYLNGKTVWNHMRRMTFPGLVSNAGVSSGTVMMDDLAERAAVYAAFFVPPKSDTVRKVCELEPKLIENCDGTKTRNGCFDLIISDQSTGFWPSLDGSLPKDEPECGYRNERCDYTIIIIGAALVLIVLIAIVVAMIISRICSNKALANTVWRIYRDDFRVINEDEVKSMLSIGSNRTKLSQMSMFVKHHAVVGTNTHASFHSYPQRRSINFIRADLMLLNQMKQAIHDNLNPFLGMSFNEKEEMVILWKFCSRGTVQDIIYNADVNLDSKFHAAFIRDITLGLEYLHSSVIGYHGSLTPWACLIDRNWMVKLTDYGKKQGYIAMETLKDGDDKSGSAQKTSILYQPPEMLKNREANRLRRADQDWIKQSQSRRQMGDIYSFGMLMYEIMFRALPFANGTNLNEVMDYIRDGSKTFRPSIQDRSQMHPDLIALLQDCWSENPEVRPSIRRVRLNTENYLKVKGSLVDQMMRMMEQYANNLEKLVAERTGMLEEANVRADKLLGQLLPKYVANELKMGRSVPPKTYTLATVMFSDIVGFTTICSASTPIEVVNMLNNIYSKFDDAINKHGAYKVETIGDAYMIVSGIPEENGNEHIMRICDTGLDLMMLLKTYEIPHRRDVRLRIRLGIHTGSVAAGVVGLTAPRYCLFGDTVNVASRMESTSLPEKIQMSENARDFCTRYYPEYKLTLRGVVDAKGKGEMTTYWLDGKKGSGMEHLGI</sequence>
<dbReference type="FunFam" id="3.30.70.1230:FF:000035">
    <property type="entry name" value="Guanylate cyclase"/>
    <property type="match status" value="1"/>
</dbReference>
<dbReference type="FunFam" id="1.10.510.10:FF:000941">
    <property type="entry name" value="Guanylate cyclase"/>
    <property type="match status" value="1"/>
</dbReference>
<evidence type="ECO:0000256" key="10">
    <source>
        <dbReference type="ARBA" id="ARBA00022842"/>
    </source>
</evidence>
<dbReference type="PROSITE" id="PS50125">
    <property type="entry name" value="GUANYLATE_CYCLASE_2"/>
    <property type="match status" value="1"/>
</dbReference>
<keyword evidence="12" id="KW-0342">GTP-binding</keyword>
<accession>A0A8S1FCJ2</accession>
<dbReference type="Pfam" id="PF00211">
    <property type="entry name" value="Guanylate_cyc"/>
    <property type="match status" value="1"/>
</dbReference>
<protein>
    <recommendedName>
        <fullName evidence="3 19">Guanylate cyclase</fullName>
        <ecNumber evidence="3 19">4.6.1.2</ecNumber>
    </recommendedName>
</protein>
<evidence type="ECO:0000256" key="17">
    <source>
        <dbReference type="ARBA" id="ARBA00023293"/>
    </source>
</evidence>
<evidence type="ECO:0000256" key="9">
    <source>
        <dbReference type="ARBA" id="ARBA00022840"/>
    </source>
</evidence>
<keyword evidence="8" id="KW-0547">Nucleotide-binding</keyword>
<dbReference type="InterPro" id="IPR028082">
    <property type="entry name" value="Peripla_BP_I"/>
</dbReference>
<dbReference type="GO" id="GO:0035556">
    <property type="term" value="P:intracellular signal transduction"/>
    <property type="evidence" value="ECO:0007669"/>
    <property type="project" value="InterPro"/>
</dbReference>
<keyword evidence="14" id="KW-0675">Receptor</keyword>
<dbReference type="GO" id="GO:0004016">
    <property type="term" value="F:adenylate cyclase activity"/>
    <property type="evidence" value="ECO:0007669"/>
    <property type="project" value="TreeGrafter"/>
</dbReference>
<evidence type="ECO:0000256" key="19">
    <source>
        <dbReference type="RuleBase" id="RU003431"/>
    </source>
</evidence>
<dbReference type="PROSITE" id="PS00452">
    <property type="entry name" value="GUANYLATE_CYCLASE_1"/>
    <property type="match status" value="1"/>
</dbReference>
<dbReference type="Pfam" id="PF07714">
    <property type="entry name" value="PK_Tyr_Ser-Thr"/>
    <property type="match status" value="1"/>
</dbReference>
<dbReference type="GO" id="GO:0005525">
    <property type="term" value="F:GTP binding"/>
    <property type="evidence" value="ECO:0007669"/>
    <property type="project" value="UniProtKB-KW"/>
</dbReference>
<dbReference type="GO" id="GO:0009582">
    <property type="term" value="P:detection of abiotic stimulus"/>
    <property type="evidence" value="ECO:0007669"/>
    <property type="project" value="UniProtKB-ARBA"/>
</dbReference>
<evidence type="ECO:0000256" key="18">
    <source>
        <dbReference type="RuleBase" id="RU000405"/>
    </source>
</evidence>
<evidence type="ECO:0000259" key="23">
    <source>
        <dbReference type="PROSITE" id="PS50125"/>
    </source>
</evidence>
<dbReference type="PANTHER" id="PTHR11920">
    <property type="entry name" value="GUANYLYL CYCLASE"/>
    <property type="match status" value="1"/>
</dbReference>
<feature type="domain" description="Guanylate cyclase" evidence="23">
    <location>
        <begin position="857"/>
        <end position="987"/>
    </location>
</feature>
<dbReference type="CDD" id="cd07302">
    <property type="entry name" value="CHD"/>
    <property type="match status" value="1"/>
</dbReference>
<evidence type="ECO:0000256" key="8">
    <source>
        <dbReference type="ARBA" id="ARBA00022741"/>
    </source>
</evidence>
<dbReference type="Gene3D" id="3.40.50.2300">
    <property type="match status" value="2"/>
</dbReference>
<keyword evidence="15" id="KW-0325">Glycoprotein</keyword>
<dbReference type="PROSITE" id="PS50011">
    <property type="entry name" value="PROTEIN_KINASE_DOM"/>
    <property type="match status" value="1"/>
</dbReference>
<evidence type="ECO:0000256" key="4">
    <source>
        <dbReference type="ARBA" id="ARBA00022475"/>
    </source>
</evidence>
<dbReference type="SUPFAM" id="SSF56112">
    <property type="entry name" value="Protein kinase-like (PK-like)"/>
    <property type="match status" value="1"/>
</dbReference>
<dbReference type="GO" id="GO:0004383">
    <property type="term" value="F:guanylate cyclase activity"/>
    <property type="evidence" value="ECO:0007669"/>
    <property type="project" value="UniProtKB-EC"/>
</dbReference>
<dbReference type="SMART" id="SM00044">
    <property type="entry name" value="CYCc"/>
    <property type="match status" value="1"/>
</dbReference>
<dbReference type="GO" id="GO:0043005">
    <property type="term" value="C:neuron projection"/>
    <property type="evidence" value="ECO:0007669"/>
    <property type="project" value="UniProtKB-ARBA"/>
</dbReference>
<dbReference type="GO" id="GO:0005524">
    <property type="term" value="F:ATP binding"/>
    <property type="evidence" value="ECO:0007669"/>
    <property type="project" value="UniProtKB-KW"/>
</dbReference>
<evidence type="ECO:0000256" key="16">
    <source>
        <dbReference type="ARBA" id="ARBA00023239"/>
    </source>
</evidence>
<dbReference type="EC" id="4.6.1.2" evidence="3 19"/>
<dbReference type="Gene3D" id="1.10.510.10">
    <property type="entry name" value="Transferase(Phosphotransferase) domain 1"/>
    <property type="match status" value="1"/>
</dbReference>
<evidence type="ECO:0000256" key="1">
    <source>
        <dbReference type="ARBA" id="ARBA00001436"/>
    </source>
</evidence>
<keyword evidence="6" id="KW-0479">Metal-binding</keyword>
<dbReference type="Proteomes" id="UP000494206">
    <property type="component" value="Unassembled WGS sequence"/>
</dbReference>
<evidence type="ECO:0000256" key="7">
    <source>
        <dbReference type="ARBA" id="ARBA00022729"/>
    </source>
</evidence>
<dbReference type="SUPFAM" id="SSF55073">
    <property type="entry name" value="Nucleotide cyclase"/>
    <property type="match status" value="1"/>
</dbReference>
<dbReference type="Gene3D" id="3.30.70.1230">
    <property type="entry name" value="Nucleotide cyclase"/>
    <property type="match status" value="1"/>
</dbReference>
<dbReference type="PANTHER" id="PTHR11920:SF260">
    <property type="entry name" value="RECEPTOR-TYPE GUANYLATE CYCLASE GCY-23"/>
    <property type="match status" value="1"/>
</dbReference>
<evidence type="ECO:0000256" key="15">
    <source>
        <dbReference type="ARBA" id="ARBA00023180"/>
    </source>
</evidence>
<keyword evidence="9" id="KW-0067">ATP-binding</keyword>
<keyword evidence="16 18" id="KW-0456">Lyase</keyword>
<keyword evidence="5 21" id="KW-0812">Transmembrane</keyword>
<evidence type="ECO:0000256" key="20">
    <source>
        <dbReference type="SAM" id="Coils"/>
    </source>
</evidence>
<dbReference type="InterPro" id="IPR001054">
    <property type="entry name" value="A/G_cyclase"/>
</dbReference>
<keyword evidence="17 19" id="KW-0141">cGMP biosynthesis</keyword>
<dbReference type="InterPro" id="IPR011009">
    <property type="entry name" value="Kinase-like_dom_sf"/>
</dbReference>
<dbReference type="OrthoDB" id="1890790at2759"/>
<dbReference type="GO" id="GO:0005886">
    <property type="term" value="C:plasma membrane"/>
    <property type="evidence" value="ECO:0007669"/>
    <property type="project" value="UniProtKB-SubCell"/>
</dbReference>
<name>A0A8S1FCJ2_9PELO</name>
<keyword evidence="4" id="KW-1003">Cell membrane</keyword>
<keyword evidence="20" id="KW-0175">Coiled coil</keyword>
<keyword evidence="11 21" id="KW-1133">Transmembrane helix</keyword>
<keyword evidence="7" id="KW-0732">Signal</keyword>
<reference evidence="24 25" key="1">
    <citation type="submission" date="2020-04" db="EMBL/GenBank/DDBJ databases">
        <authorList>
            <person name="Laetsch R D."/>
            <person name="Stevens L."/>
            <person name="Kumar S."/>
            <person name="Blaxter L. M."/>
        </authorList>
    </citation>
    <scope>NUCLEOTIDE SEQUENCE [LARGE SCALE GENOMIC DNA]</scope>
</reference>
<comment type="catalytic activity">
    <reaction evidence="1 19">
        <text>GTP = 3',5'-cyclic GMP + diphosphate</text>
        <dbReference type="Rhea" id="RHEA:13665"/>
        <dbReference type="ChEBI" id="CHEBI:33019"/>
        <dbReference type="ChEBI" id="CHEBI:37565"/>
        <dbReference type="ChEBI" id="CHEBI:57746"/>
        <dbReference type="EC" id="4.6.1.2"/>
    </reaction>
</comment>
<dbReference type="CDD" id="cd06352">
    <property type="entry name" value="PBP1_NPR_GC-like"/>
    <property type="match status" value="1"/>
</dbReference>
<comment type="subcellular location">
    <subcellularLocation>
        <location evidence="2">Cell membrane</location>
        <topology evidence="2">Single-pass type I membrane protein</topology>
    </subcellularLocation>
</comment>
<keyword evidence="13 21" id="KW-0472">Membrane</keyword>
<dbReference type="InterPro" id="IPR000719">
    <property type="entry name" value="Prot_kinase_dom"/>
</dbReference>
<dbReference type="GO" id="GO:0009581">
    <property type="term" value="P:detection of external stimulus"/>
    <property type="evidence" value="ECO:0007669"/>
    <property type="project" value="UniProtKB-ARBA"/>
</dbReference>
<feature type="transmembrane region" description="Helical" evidence="21">
    <location>
        <begin position="443"/>
        <end position="466"/>
    </location>
</feature>
<dbReference type="SUPFAM" id="SSF53822">
    <property type="entry name" value="Periplasmic binding protein-like I"/>
    <property type="match status" value="1"/>
</dbReference>
<dbReference type="GO" id="GO:0046872">
    <property type="term" value="F:metal ion binding"/>
    <property type="evidence" value="ECO:0007669"/>
    <property type="project" value="UniProtKB-KW"/>
</dbReference>
<feature type="domain" description="Protein kinase" evidence="22">
    <location>
        <begin position="495"/>
        <end position="787"/>
    </location>
</feature>
<proteinExistence type="inferred from homology"/>
<evidence type="ECO:0000256" key="6">
    <source>
        <dbReference type="ARBA" id="ARBA00022723"/>
    </source>
</evidence>
<dbReference type="InterPro" id="IPR001828">
    <property type="entry name" value="ANF_lig-bd_rcpt"/>
</dbReference>
<dbReference type="EMBL" id="CADEPM010000008">
    <property type="protein sequence ID" value="CAB3409410.1"/>
    <property type="molecule type" value="Genomic_DNA"/>
</dbReference>
<evidence type="ECO:0000256" key="13">
    <source>
        <dbReference type="ARBA" id="ARBA00023136"/>
    </source>
</evidence>
<evidence type="ECO:0000256" key="12">
    <source>
        <dbReference type="ARBA" id="ARBA00023134"/>
    </source>
</evidence>
<evidence type="ECO:0000256" key="3">
    <source>
        <dbReference type="ARBA" id="ARBA00012202"/>
    </source>
</evidence>
<evidence type="ECO:0000256" key="5">
    <source>
        <dbReference type="ARBA" id="ARBA00022692"/>
    </source>
</evidence>
<organism evidence="24 25">
    <name type="scientific">Caenorhabditis bovis</name>
    <dbReference type="NCBI Taxonomy" id="2654633"/>
    <lineage>
        <taxon>Eukaryota</taxon>
        <taxon>Metazoa</taxon>
        <taxon>Ecdysozoa</taxon>
        <taxon>Nematoda</taxon>
        <taxon>Chromadorea</taxon>
        <taxon>Rhabditida</taxon>
        <taxon>Rhabditina</taxon>
        <taxon>Rhabditomorpha</taxon>
        <taxon>Rhabditoidea</taxon>
        <taxon>Rhabditidae</taxon>
        <taxon>Peloderinae</taxon>
        <taxon>Caenorhabditis</taxon>
    </lineage>
</organism>
<evidence type="ECO:0000259" key="22">
    <source>
        <dbReference type="PROSITE" id="PS50011"/>
    </source>
</evidence>
<dbReference type="GO" id="GO:0004672">
    <property type="term" value="F:protein kinase activity"/>
    <property type="evidence" value="ECO:0007669"/>
    <property type="project" value="InterPro"/>
</dbReference>